<proteinExistence type="predicted"/>
<evidence type="ECO:0000313" key="3">
    <source>
        <dbReference type="Proteomes" id="UP000586918"/>
    </source>
</evidence>
<evidence type="ECO:0000313" key="2">
    <source>
        <dbReference type="EMBL" id="NMH94449.1"/>
    </source>
</evidence>
<feature type="transmembrane region" description="Helical" evidence="1">
    <location>
        <begin position="38"/>
        <end position="57"/>
    </location>
</feature>
<gene>
    <name evidence="2" type="ORF">HF519_23295</name>
</gene>
<name>A0A848DPL1_9PSEU</name>
<organism evidence="2 3">
    <name type="scientific">Pseudonocardia bannensis</name>
    <dbReference type="NCBI Taxonomy" id="630973"/>
    <lineage>
        <taxon>Bacteria</taxon>
        <taxon>Bacillati</taxon>
        <taxon>Actinomycetota</taxon>
        <taxon>Actinomycetes</taxon>
        <taxon>Pseudonocardiales</taxon>
        <taxon>Pseudonocardiaceae</taxon>
        <taxon>Pseudonocardia</taxon>
    </lineage>
</organism>
<sequence length="97" mass="9849">MHALLGAAETVLAFAPNPSPQAPPGAEAITRILGYVKWIAGAALIVGFFGGLAVFAGGRMVDHHRFGRMGAITMMASLGGAILYAVGYTLISSFAGG</sequence>
<reference evidence="2 3" key="1">
    <citation type="submission" date="2020-04" db="EMBL/GenBank/DDBJ databases">
        <authorList>
            <person name="Klaysubun C."/>
            <person name="Duangmal K."/>
            <person name="Lipun K."/>
        </authorList>
    </citation>
    <scope>NUCLEOTIDE SEQUENCE [LARGE SCALE GENOMIC DNA]</scope>
    <source>
        <strain evidence="2 3">DSM 45300</strain>
    </source>
</reference>
<keyword evidence="1" id="KW-0472">Membrane</keyword>
<keyword evidence="3" id="KW-1185">Reference proteome</keyword>
<keyword evidence="1" id="KW-1133">Transmembrane helix</keyword>
<dbReference type="Proteomes" id="UP000586918">
    <property type="component" value="Unassembled WGS sequence"/>
</dbReference>
<dbReference type="RefSeq" id="WP_169415120.1">
    <property type="nucleotide sequence ID" value="NZ_JAAXKZ010000111.1"/>
</dbReference>
<protein>
    <recommendedName>
        <fullName evidence="4">TrbC/VIRB2 family protein</fullName>
    </recommendedName>
</protein>
<feature type="transmembrane region" description="Helical" evidence="1">
    <location>
        <begin position="69"/>
        <end position="91"/>
    </location>
</feature>
<accession>A0A848DPL1</accession>
<evidence type="ECO:0000256" key="1">
    <source>
        <dbReference type="SAM" id="Phobius"/>
    </source>
</evidence>
<dbReference type="AlphaFoldDB" id="A0A848DPL1"/>
<comment type="caution">
    <text evidence="2">The sequence shown here is derived from an EMBL/GenBank/DDBJ whole genome shotgun (WGS) entry which is preliminary data.</text>
</comment>
<keyword evidence="1" id="KW-0812">Transmembrane</keyword>
<dbReference type="EMBL" id="JAAXKZ010000111">
    <property type="protein sequence ID" value="NMH94449.1"/>
    <property type="molecule type" value="Genomic_DNA"/>
</dbReference>
<evidence type="ECO:0008006" key="4">
    <source>
        <dbReference type="Google" id="ProtNLM"/>
    </source>
</evidence>